<dbReference type="OrthoDB" id="5196179at2"/>
<accession>A0A1U7IGQ6</accession>
<dbReference type="AlphaFoldDB" id="A0A1U7IGQ6"/>
<name>A0A1U7IGQ6_9CYAN</name>
<gene>
    <name evidence="1" type="ORF">NIES2119_18050</name>
</gene>
<dbReference type="RefSeq" id="WP_073594888.1">
    <property type="nucleotide sequence ID" value="NZ_MRCE01000017.1"/>
</dbReference>
<dbReference type="Proteomes" id="UP000185860">
    <property type="component" value="Unassembled WGS sequence"/>
</dbReference>
<organism evidence="1 2">
    <name type="scientific">[Phormidium ambiguum] IAM M-71</name>
    <dbReference type="NCBI Taxonomy" id="454136"/>
    <lineage>
        <taxon>Bacteria</taxon>
        <taxon>Bacillati</taxon>
        <taxon>Cyanobacteriota</taxon>
        <taxon>Cyanophyceae</taxon>
        <taxon>Oscillatoriophycideae</taxon>
        <taxon>Aerosakkonematales</taxon>
        <taxon>Aerosakkonemataceae</taxon>
        <taxon>Floridanema</taxon>
    </lineage>
</organism>
<sequence length="431" mass="49507">MIDVTEQILGLQPFPLLQRDPGTNSTLVNFKEALNQRDGIENPSAPLFNKSSLDGLDIKYIKFNNWKVDPSDVGKIYALDRQAETTRLFFVWVPQHLSSEIQSGKIDQPLNFHLLFHPPTYESCYLNTKPYWNGKCKDWRGEGCDPSMQDQPLYVKLGLRYLYQDFRVIAHHLMAAPFIIPNLIYVVPVSDNTNFKDLIQPSKMLDVFREISEFLLKKQTISTQVGKVIISVYSRSGDRLEKMMLSRSTNSDFFRKHLSQINAFDINLGSKSEERLTKFKVLWEELLNWKSKANSEARIQIYTAYRDHADHILNFSGTQKLLFVNRNSVNFDETTWSDESLKGKGHPRRGVGIEAYNADSSVSLVHIPVTFFEEYITNNGEPVGNALAGYRHKKFGHPHGHGWFLRTLMSHALRVCASGIYLQRPLPVKPH</sequence>
<comment type="caution">
    <text evidence="1">The sequence shown here is derived from an EMBL/GenBank/DDBJ whole genome shotgun (WGS) entry which is preliminary data.</text>
</comment>
<proteinExistence type="predicted"/>
<dbReference type="STRING" id="454136.NIES2119_18050"/>
<protein>
    <submittedName>
        <fullName evidence="1">Uncharacterized protein</fullName>
    </submittedName>
</protein>
<evidence type="ECO:0000313" key="2">
    <source>
        <dbReference type="Proteomes" id="UP000185860"/>
    </source>
</evidence>
<reference evidence="1 2" key="1">
    <citation type="submission" date="2016-11" db="EMBL/GenBank/DDBJ databases">
        <title>Draft Genome Sequences of Nine Cyanobacterial Strains from Diverse Habitats.</title>
        <authorList>
            <person name="Zhu T."/>
            <person name="Hou S."/>
            <person name="Lu X."/>
            <person name="Hess W.R."/>
        </authorList>
    </citation>
    <scope>NUCLEOTIDE SEQUENCE [LARGE SCALE GENOMIC DNA]</scope>
    <source>
        <strain evidence="1 2">IAM M-71</strain>
    </source>
</reference>
<evidence type="ECO:0000313" key="1">
    <source>
        <dbReference type="EMBL" id="OKH36207.1"/>
    </source>
</evidence>
<dbReference type="EMBL" id="MRCE01000017">
    <property type="protein sequence ID" value="OKH36207.1"/>
    <property type="molecule type" value="Genomic_DNA"/>
</dbReference>